<keyword evidence="6 9" id="KW-0804">Transcription</keyword>
<name>D8LE56_ECTSI</name>
<protein>
    <recommendedName>
        <fullName evidence="10">TFIIS-type domain-containing protein</fullName>
    </recommendedName>
</protein>
<keyword evidence="5" id="KW-0862">Zinc</keyword>
<accession>D8LE56</accession>
<comment type="similarity">
    <text evidence="9">Belongs to the archaeal rpoM/eukaryotic RPA12/RPB9/RPC11 RNA polymerase family.</text>
</comment>
<dbReference type="Gene3D" id="2.20.25.10">
    <property type="match status" value="2"/>
</dbReference>
<organism evidence="11 12">
    <name type="scientific">Ectocarpus siliculosus</name>
    <name type="common">Brown alga</name>
    <name type="synonym">Conferva siliculosa</name>
    <dbReference type="NCBI Taxonomy" id="2880"/>
    <lineage>
        <taxon>Eukaryota</taxon>
        <taxon>Sar</taxon>
        <taxon>Stramenopiles</taxon>
        <taxon>Ochrophyta</taxon>
        <taxon>PX clade</taxon>
        <taxon>Phaeophyceae</taxon>
        <taxon>Ectocarpales</taxon>
        <taxon>Ectocarpaceae</taxon>
        <taxon>Ectocarpus</taxon>
    </lineage>
</organism>
<sequence length="237" mass="26572">MLAPSDSFWLLPAAPSGCWLLFRSRKTLTPCYPSPLPIDTSLSINRPRVLLFASPPSSQSSQSPRRCACVLCVFPTTHTTRQVPHSPPPRPAGTSRIALLQRASHLYAVLSLWRHRGIKMADTMRFCSECNNIMHPKENKTDRKLMYSCNRCKYEEDAQSGSCVYRNNLITTAGNKLDIVQTDVVDDPTLQRSKNAICEKCNYNEAVFFQADEGAKSQSLSLIFVCTNRACGHKWVS</sequence>
<dbReference type="InterPro" id="IPR019761">
    <property type="entry name" value="DNA-dir_RNA_pol-M_15_CS"/>
</dbReference>
<evidence type="ECO:0000256" key="3">
    <source>
        <dbReference type="ARBA" id="ARBA00022723"/>
    </source>
</evidence>
<dbReference type="PANTHER" id="PTHR11239:SF1">
    <property type="entry name" value="DNA-DIRECTED RNA POLYMERASE II SUBUNIT RPB9"/>
    <property type="match status" value="1"/>
</dbReference>
<dbReference type="SMART" id="SM00661">
    <property type="entry name" value="RPOL9"/>
    <property type="match status" value="1"/>
</dbReference>
<dbReference type="Pfam" id="PF02150">
    <property type="entry name" value="Zn_ribbon_RPB9"/>
    <property type="match status" value="1"/>
</dbReference>
<dbReference type="AlphaFoldDB" id="D8LE56"/>
<comment type="subcellular location">
    <subcellularLocation>
        <location evidence="1">Nucleus</location>
        <location evidence="1">Nucleolus</location>
    </subcellularLocation>
</comment>
<evidence type="ECO:0000256" key="2">
    <source>
        <dbReference type="ARBA" id="ARBA00022478"/>
    </source>
</evidence>
<dbReference type="PANTHER" id="PTHR11239">
    <property type="entry name" value="DNA-DIRECTED RNA POLYMERASE"/>
    <property type="match status" value="1"/>
</dbReference>
<feature type="domain" description="TFIIS-type" evidence="10">
    <location>
        <begin position="194"/>
        <end position="236"/>
    </location>
</feature>
<gene>
    <name evidence="11" type="ORF">Esi_0013_0022</name>
</gene>
<dbReference type="SMART" id="SM00440">
    <property type="entry name" value="ZnF_C2C2"/>
    <property type="match status" value="1"/>
</dbReference>
<evidence type="ECO:0000256" key="5">
    <source>
        <dbReference type="ARBA" id="ARBA00022833"/>
    </source>
</evidence>
<dbReference type="GO" id="GO:0008270">
    <property type="term" value="F:zinc ion binding"/>
    <property type="evidence" value="ECO:0007669"/>
    <property type="project" value="UniProtKB-KW"/>
</dbReference>
<dbReference type="GO" id="GO:0005665">
    <property type="term" value="C:RNA polymerase II, core complex"/>
    <property type="evidence" value="ECO:0007669"/>
    <property type="project" value="TreeGrafter"/>
</dbReference>
<keyword evidence="12" id="KW-1185">Reference proteome</keyword>
<dbReference type="EMBL" id="FN649760">
    <property type="protein sequence ID" value="CBN74128.1"/>
    <property type="molecule type" value="Genomic_DNA"/>
</dbReference>
<dbReference type="InterPro" id="IPR001222">
    <property type="entry name" value="Znf_TFIIS"/>
</dbReference>
<evidence type="ECO:0000256" key="9">
    <source>
        <dbReference type="RuleBase" id="RU003474"/>
    </source>
</evidence>
<dbReference type="GO" id="GO:0005730">
    <property type="term" value="C:nucleolus"/>
    <property type="evidence" value="ECO:0007669"/>
    <property type="project" value="UniProtKB-SubCell"/>
</dbReference>
<dbReference type="GO" id="GO:0003676">
    <property type="term" value="F:nucleic acid binding"/>
    <property type="evidence" value="ECO:0007669"/>
    <property type="project" value="InterPro"/>
</dbReference>
<dbReference type="InterPro" id="IPR001529">
    <property type="entry name" value="Zn_ribbon_RPB9"/>
</dbReference>
<dbReference type="PROSITE" id="PS51133">
    <property type="entry name" value="ZF_TFIIS_2"/>
    <property type="match status" value="1"/>
</dbReference>
<evidence type="ECO:0000259" key="10">
    <source>
        <dbReference type="PROSITE" id="PS51133"/>
    </source>
</evidence>
<dbReference type="OrthoDB" id="282270at2759"/>
<dbReference type="GO" id="GO:0001193">
    <property type="term" value="P:maintenance of transcriptional fidelity during transcription elongation by RNA polymerase II"/>
    <property type="evidence" value="ECO:0007669"/>
    <property type="project" value="TreeGrafter"/>
</dbReference>
<dbReference type="Pfam" id="PF01096">
    <property type="entry name" value="Zn_ribbon_TFIIS"/>
    <property type="match status" value="1"/>
</dbReference>
<dbReference type="InterPro" id="IPR034012">
    <property type="entry name" value="Zn_ribbon_RPB9_C"/>
</dbReference>
<dbReference type="InParanoid" id="D8LE56"/>
<evidence type="ECO:0000313" key="12">
    <source>
        <dbReference type="Proteomes" id="UP000002630"/>
    </source>
</evidence>
<keyword evidence="4 8" id="KW-0863">Zinc-finger</keyword>
<dbReference type="STRING" id="2880.D8LE56"/>
<dbReference type="eggNOG" id="KOG2691">
    <property type="taxonomic scope" value="Eukaryota"/>
</dbReference>
<reference evidence="11 12" key="1">
    <citation type="journal article" date="2010" name="Nature">
        <title>The Ectocarpus genome and the independent evolution of multicellularity in brown algae.</title>
        <authorList>
            <person name="Cock J.M."/>
            <person name="Sterck L."/>
            <person name="Rouze P."/>
            <person name="Scornet D."/>
            <person name="Allen A.E."/>
            <person name="Amoutzias G."/>
            <person name="Anthouard V."/>
            <person name="Artiguenave F."/>
            <person name="Aury J.M."/>
            <person name="Badger J.H."/>
            <person name="Beszteri B."/>
            <person name="Billiau K."/>
            <person name="Bonnet E."/>
            <person name="Bothwell J.H."/>
            <person name="Bowler C."/>
            <person name="Boyen C."/>
            <person name="Brownlee C."/>
            <person name="Carrano C.J."/>
            <person name="Charrier B."/>
            <person name="Cho G.Y."/>
            <person name="Coelho S.M."/>
            <person name="Collen J."/>
            <person name="Corre E."/>
            <person name="Da Silva C."/>
            <person name="Delage L."/>
            <person name="Delaroque N."/>
            <person name="Dittami S.M."/>
            <person name="Doulbeau S."/>
            <person name="Elias M."/>
            <person name="Farnham G."/>
            <person name="Gachon C.M."/>
            <person name="Gschloessl B."/>
            <person name="Heesch S."/>
            <person name="Jabbari K."/>
            <person name="Jubin C."/>
            <person name="Kawai H."/>
            <person name="Kimura K."/>
            <person name="Kloareg B."/>
            <person name="Kupper F.C."/>
            <person name="Lang D."/>
            <person name="Le Bail A."/>
            <person name="Leblanc C."/>
            <person name="Lerouge P."/>
            <person name="Lohr M."/>
            <person name="Lopez P.J."/>
            <person name="Martens C."/>
            <person name="Maumus F."/>
            <person name="Michel G."/>
            <person name="Miranda-Saavedra D."/>
            <person name="Morales J."/>
            <person name="Moreau H."/>
            <person name="Motomura T."/>
            <person name="Nagasato C."/>
            <person name="Napoli C.A."/>
            <person name="Nelson D.R."/>
            <person name="Nyvall-Collen P."/>
            <person name="Peters A.F."/>
            <person name="Pommier C."/>
            <person name="Potin P."/>
            <person name="Poulain J."/>
            <person name="Quesneville H."/>
            <person name="Read B."/>
            <person name="Rensing S.A."/>
            <person name="Ritter A."/>
            <person name="Rousvoal S."/>
            <person name="Samanta M."/>
            <person name="Samson G."/>
            <person name="Schroeder D.C."/>
            <person name="Segurens B."/>
            <person name="Strittmatter M."/>
            <person name="Tonon T."/>
            <person name="Tregear J.W."/>
            <person name="Valentin K."/>
            <person name="von Dassow P."/>
            <person name="Yamagishi T."/>
            <person name="Van de Peer Y."/>
            <person name="Wincker P."/>
        </authorList>
    </citation>
    <scope>NUCLEOTIDE SEQUENCE [LARGE SCALE GENOMIC DNA]</scope>
    <source>
        <strain evidence="12">Ec32 / CCAP1310/4</strain>
    </source>
</reference>
<evidence type="ECO:0000256" key="8">
    <source>
        <dbReference type="PROSITE-ProRule" id="PRU00472"/>
    </source>
</evidence>
<keyword evidence="2 9" id="KW-0240">DNA-directed RNA polymerase</keyword>
<dbReference type="CDD" id="cd10508">
    <property type="entry name" value="Zn-ribbon_RPB9"/>
    <property type="match status" value="1"/>
</dbReference>
<dbReference type="GO" id="GO:0006367">
    <property type="term" value="P:transcription initiation at RNA polymerase II promoter"/>
    <property type="evidence" value="ECO:0007669"/>
    <property type="project" value="TreeGrafter"/>
</dbReference>
<dbReference type="PROSITE" id="PS01030">
    <property type="entry name" value="RNA_POL_M_15KD"/>
    <property type="match status" value="1"/>
</dbReference>
<dbReference type="SUPFAM" id="SSF57783">
    <property type="entry name" value="Zinc beta-ribbon"/>
    <property type="match status" value="2"/>
</dbReference>
<keyword evidence="7" id="KW-0539">Nucleus</keyword>
<keyword evidence="3 9" id="KW-0479">Metal-binding</keyword>
<evidence type="ECO:0000256" key="6">
    <source>
        <dbReference type="ARBA" id="ARBA00023163"/>
    </source>
</evidence>
<proteinExistence type="inferred from homology"/>
<evidence type="ECO:0000256" key="7">
    <source>
        <dbReference type="ARBA" id="ARBA00023242"/>
    </source>
</evidence>
<evidence type="ECO:0000256" key="1">
    <source>
        <dbReference type="ARBA" id="ARBA00004604"/>
    </source>
</evidence>
<evidence type="ECO:0000256" key="4">
    <source>
        <dbReference type="ARBA" id="ARBA00022771"/>
    </source>
</evidence>
<dbReference type="Proteomes" id="UP000002630">
    <property type="component" value="Unassembled WGS sequence"/>
</dbReference>
<evidence type="ECO:0000313" key="11">
    <source>
        <dbReference type="EMBL" id="CBN74128.1"/>
    </source>
</evidence>
<dbReference type="GO" id="GO:0003899">
    <property type="term" value="F:DNA-directed RNA polymerase activity"/>
    <property type="evidence" value="ECO:0007669"/>
    <property type="project" value="InterPro"/>
</dbReference>
<dbReference type="GO" id="GO:0006283">
    <property type="term" value="P:transcription-coupled nucleotide-excision repair"/>
    <property type="evidence" value="ECO:0007669"/>
    <property type="project" value="TreeGrafter"/>
</dbReference>
<dbReference type="InterPro" id="IPR012164">
    <property type="entry name" value="Rpa12/Rpb9/Rpc10/TFS"/>
</dbReference>